<dbReference type="InterPro" id="IPR020807">
    <property type="entry name" value="PKS_DH"/>
</dbReference>
<keyword evidence="2" id="KW-0597">Phosphoprotein</keyword>
<evidence type="ECO:0000259" key="10">
    <source>
        <dbReference type="PROSITE" id="PS52004"/>
    </source>
</evidence>
<name>A0A365U8W0_9RHOB</name>
<dbReference type="InterPro" id="IPR049490">
    <property type="entry name" value="C883_1060-like_KR_N"/>
</dbReference>
<dbReference type="Pfam" id="PF21089">
    <property type="entry name" value="PKS_DH_N"/>
    <property type="match status" value="1"/>
</dbReference>
<evidence type="ECO:0000256" key="1">
    <source>
        <dbReference type="ARBA" id="ARBA00022450"/>
    </source>
</evidence>
<keyword evidence="3" id="KW-0808">Transferase</keyword>
<dbReference type="Gene3D" id="3.40.366.10">
    <property type="entry name" value="Malonyl-Coenzyme A Acyl Carrier Protein, domain 2"/>
    <property type="match status" value="1"/>
</dbReference>
<evidence type="ECO:0000256" key="7">
    <source>
        <dbReference type="PROSITE-ProRule" id="PRU01363"/>
    </source>
</evidence>
<dbReference type="Pfam" id="PF00698">
    <property type="entry name" value="Acyl_transf_1"/>
    <property type="match status" value="1"/>
</dbReference>
<evidence type="ECO:0000256" key="5">
    <source>
        <dbReference type="ARBA" id="ARBA00023098"/>
    </source>
</evidence>
<dbReference type="SUPFAM" id="SSF55048">
    <property type="entry name" value="Probable ACP-binding domain of malonyl-CoA ACP transacylase"/>
    <property type="match status" value="1"/>
</dbReference>
<evidence type="ECO:0000313" key="12">
    <source>
        <dbReference type="EMBL" id="RBI85435.1"/>
    </source>
</evidence>
<feature type="compositionally biased region" description="Polar residues" evidence="8">
    <location>
        <begin position="2147"/>
        <end position="2157"/>
    </location>
</feature>
<dbReference type="Pfam" id="PF14765">
    <property type="entry name" value="PS-DH"/>
    <property type="match status" value="1"/>
</dbReference>
<dbReference type="InterPro" id="IPR009081">
    <property type="entry name" value="PP-bd_ACP"/>
</dbReference>
<dbReference type="InterPro" id="IPR014043">
    <property type="entry name" value="Acyl_transferase_dom"/>
</dbReference>
<dbReference type="InterPro" id="IPR020806">
    <property type="entry name" value="PKS_PP-bd"/>
</dbReference>
<dbReference type="InterPro" id="IPR049551">
    <property type="entry name" value="PKS_DH_C"/>
</dbReference>
<dbReference type="Pfam" id="PF00550">
    <property type="entry name" value="PP-binding"/>
    <property type="match status" value="1"/>
</dbReference>
<dbReference type="CDD" id="cd08953">
    <property type="entry name" value="KR_2_SDR_x"/>
    <property type="match status" value="1"/>
</dbReference>
<gene>
    <name evidence="12" type="ORF">DRV85_06740</name>
</gene>
<dbReference type="PROSITE" id="PS52019">
    <property type="entry name" value="PKS_MFAS_DH"/>
    <property type="match status" value="1"/>
</dbReference>
<dbReference type="GO" id="GO:0031177">
    <property type="term" value="F:phosphopantetheine binding"/>
    <property type="evidence" value="ECO:0007669"/>
    <property type="project" value="InterPro"/>
</dbReference>
<dbReference type="GO" id="GO:0044550">
    <property type="term" value="P:secondary metabolite biosynthetic process"/>
    <property type="evidence" value="ECO:0007669"/>
    <property type="project" value="UniProtKB-ARBA"/>
</dbReference>
<dbReference type="CDD" id="cd00833">
    <property type="entry name" value="PKS"/>
    <property type="match status" value="1"/>
</dbReference>
<dbReference type="Gene3D" id="3.40.50.720">
    <property type="entry name" value="NAD(P)-binding Rossmann-like Domain"/>
    <property type="match status" value="1"/>
</dbReference>
<dbReference type="InterPro" id="IPR016039">
    <property type="entry name" value="Thiolase-like"/>
</dbReference>
<dbReference type="InterPro" id="IPR050091">
    <property type="entry name" value="PKS_NRPS_Biosynth_Enz"/>
</dbReference>
<evidence type="ECO:0000256" key="8">
    <source>
        <dbReference type="SAM" id="MobiDB-lite"/>
    </source>
</evidence>
<evidence type="ECO:0000256" key="2">
    <source>
        <dbReference type="ARBA" id="ARBA00022553"/>
    </source>
</evidence>
<keyword evidence="4" id="KW-0276">Fatty acid metabolism</keyword>
<dbReference type="OrthoDB" id="9778690at2"/>
<dbReference type="InterPro" id="IPR049900">
    <property type="entry name" value="PKS_mFAS_DH"/>
</dbReference>
<dbReference type="EMBL" id="QNTQ01000006">
    <property type="protein sequence ID" value="RBI85435.1"/>
    <property type="molecule type" value="Genomic_DNA"/>
</dbReference>
<dbReference type="FunFam" id="1.10.1200.10:FF:000016">
    <property type="entry name" value="Non-ribosomal peptide synthase"/>
    <property type="match status" value="1"/>
</dbReference>
<keyword evidence="6" id="KW-0511">Multifunctional enzyme</keyword>
<dbReference type="SMART" id="SM00823">
    <property type="entry name" value="PKS_PP"/>
    <property type="match status" value="1"/>
</dbReference>
<dbReference type="InterPro" id="IPR036736">
    <property type="entry name" value="ACP-like_sf"/>
</dbReference>
<dbReference type="GO" id="GO:0004312">
    <property type="term" value="F:fatty acid synthase activity"/>
    <property type="evidence" value="ECO:0007669"/>
    <property type="project" value="TreeGrafter"/>
</dbReference>
<dbReference type="PROSITE" id="PS50075">
    <property type="entry name" value="CARRIER"/>
    <property type="match status" value="1"/>
</dbReference>
<accession>A0A365U8W0</accession>
<dbReference type="InterPro" id="IPR042104">
    <property type="entry name" value="PKS_dehydratase_sf"/>
</dbReference>
<dbReference type="InterPro" id="IPR049552">
    <property type="entry name" value="PKS_DH_N"/>
</dbReference>
<proteinExistence type="predicted"/>
<evidence type="ECO:0000313" key="13">
    <source>
        <dbReference type="Proteomes" id="UP000253370"/>
    </source>
</evidence>
<evidence type="ECO:0000259" key="11">
    <source>
        <dbReference type="PROSITE" id="PS52019"/>
    </source>
</evidence>
<evidence type="ECO:0000256" key="6">
    <source>
        <dbReference type="ARBA" id="ARBA00023268"/>
    </source>
</evidence>
<dbReference type="SUPFAM" id="SSF47336">
    <property type="entry name" value="ACP-like"/>
    <property type="match status" value="1"/>
</dbReference>
<reference evidence="12 13" key="1">
    <citation type="submission" date="2018-07" db="EMBL/GenBank/DDBJ databases">
        <title>Rhodosalinus sp. strain E84T genomic sequence and assembly.</title>
        <authorList>
            <person name="Liu Z.-W."/>
            <person name="Lu D.-C."/>
        </authorList>
    </citation>
    <scope>NUCLEOTIDE SEQUENCE [LARGE SCALE GENOMIC DNA]</scope>
    <source>
        <strain evidence="12 13">E84</strain>
    </source>
</reference>
<dbReference type="Gene3D" id="3.40.47.10">
    <property type="match status" value="1"/>
</dbReference>
<feature type="region of interest" description="C-terminal hotdog fold" evidence="7">
    <location>
        <begin position="1532"/>
        <end position="1678"/>
    </location>
</feature>
<dbReference type="Gene3D" id="1.10.1200.10">
    <property type="entry name" value="ACP-like"/>
    <property type="match status" value="1"/>
</dbReference>
<dbReference type="GO" id="GO:0006633">
    <property type="term" value="P:fatty acid biosynthetic process"/>
    <property type="evidence" value="ECO:0007669"/>
    <property type="project" value="TreeGrafter"/>
</dbReference>
<dbReference type="SMART" id="SM00826">
    <property type="entry name" value="PKS_DH"/>
    <property type="match status" value="1"/>
</dbReference>
<dbReference type="InterPro" id="IPR029058">
    <property type="entry name" value="AB_hydrolase_fold"/>
</dbReference>
<dbReference type="InterPro" id="IPR016035">
    <property type="entry name" value="Acyl_Trfase/lysoPLipase"/>
</dbReference>
<sequence length="2157" mass="232670">MSRDDPAPSGETDIAIVGMAARLPGAGSLGDYWQMLRDGRRAIRRLSEDELRAAGEAPALIARKDYVPHAAPLERYEYFDADFFGLSPKEAAIMDPQHRQFLEVAWEALEVAGHPPEAIEGPVGVFAGCGMGSYFYFNVCSHPELVRDTGMFLLRHTGNDKDFLSTRLSHILDLRGPSLTLQTACSTSLVATHYAAQALLNGECDMALAGGVTIELPQGRGYLYKEGEILSPDGECHAFDHRAKGTVFGSGAGVVVLRRLADALADGDHIWAVIKGSAVNNDGSDKAGYLAPSVGGQAEAVADAQAIAGITADTVDYVECHGTGTYLGDPIEVAALTQAFRETTDATGYCRIGSVKTNIGHLDTAAGVASLIKASLALHHREIPPSLGYEAPNPAIDFDNSPFRVNDRLTPFESAKGPLRAGVNSLGVGGTNAHVVLEEAPARAASAPSDWPFQLLTVSGHSKAALDANAARLAEHLRAHPEQDLADVAFTLKEGRRAFEHRRVVVAESHEEAAALLESGDRARVFTHRALPGTPQPVFMFPGGGAQYVGMARDLYETEPVFADWIDRGREVLQPKLDYDIRALWLAEGAEAEAAAQRLTTPSVQLPLIMIVEVALARLFESWGVAPAALIGHSMGENAAACVAGVMRFEDCIGLVHLRGRLMDEAERGGMLSVALPADELRARLGPDLDLAAENAPGLSVASGPQAALDRLQAELAAEEIEATRIAIDIAAHSRLLDPVLDRFRDYLRSIPLSPPQIPVVSNRTGTWLTAEQATDPDYWVAHLRGTVRFGAGMETLAQEPARIFLEMGPGKALSALAKAQPGIEANRVVNALRHPEEAVPDDVHFIGTLGRLWALGASFDWGQIWGAARRNRVVLPTYAFQQAPYFIERAAPAAAAEETLPMRVEGVENWGWRLRWKPAYADCALDVAAGETGPPRTWLIFADEAGLADRVTARLRAGGHTVMEVRPGDAFAQLGEHAYTLAPEQGRAGYEQLIGALLSRGLAPERIAHFWLVTEGESFRPGSSFFHRNQEQGFWSLFFLGQALAGETLPVPPHLTVVTSGAAQVRDEPLAHPEKATVAGPARVIPRELPGVTCATLDIALPEAPRRGRAALRANGARETAMEALTLQLLEELLAEPSDHAAALREGRRFVQTPVQSPLPEAAAPQVAEGATVLITGGFGGIGLTVAERLARERRCKIVLVSRGALPPREDWAAELMRRAPADPLAARLRAVERLEAAGAEVLVVQADVTNAEEMRAAVATATERFGRIAGVIHAAGVVDDAPLMAKTLSSVEDVLAPKLHGTQVLASLFPDGALDWMVLFSSTSTVTAPAGQVDYVAANEYLNAFARSRRGGKTRVLALNWGIWAEVGMAAEAVARRTGDLPEPPVTEIDAPLLDAASFDDAGHRILTARWRTADRWVLDEHRTRDGRALFPGTGYPELAAEALKAQGETGGFEIRDLWFLRPLALADRAEREIRVRLARADAGYAMEVQAAAELDGRRAWERNAEATLALLPMDTPGPLDIAALEARCTRAVTEAPEGMAGPQAAHLAFGPRWQVLTRSALGAGEGIARLRLPPAAAGDRGFALHPALLDIATGWAMELIVGYDGRELWVPMSYARMRVHRPLPVEIVSWVRNADDNRADGAVARFDVTLAEPDGTVCVEIEGFQIRRMDQGLGELAPPAAREVEFDTASEADAPLSPAEERLIHNLSQGITPDEGAEAFLRALGSDGAQVIVSSLPLDALAAQARQGEAEGGSGARFDRPELEGDYVAPETATEEVLAQFWSDLLGVARIGVEDSFFDLGGHSLIAVRLFAQIRKRFGVDLPISVLFEAPTIRACAALIDAETGGGAEEGAQDTGTGQTPALRRFIHLVPMHEGEGGPRRPFFLVAGMFGNVLNLRHLAHLIGTDRPFYGLQARGLYGGAEPHRDLVEAARDMIAEIRQVQPHGPYLLGGFSGGGLTAYEMARQLTAAGEEVGIVVLLDTPLPGRHDLPRRDRLLIHWQELRRQGAAYPLRWLAGKIRYRRQMREKAAAEPSPDHAFHNAEIEAAFYEALARYEVRPWDGRLVLFRPALQPRWIVSGGRMVSEERAYLYEDNGWRAWVPGVEVHEVPGDHDSMVLEPNARVLAQRMRQAIEAAERDRAAGTPQALSTARQAAE</sequence>
<dbReference type="InterPro" id="IPR016036">
    <property type="entry name" value="Malonyl_transacylase_ACP-bd"/>
</dbReference>
<dbReference type="Pfam" id="PF00109">
    <property type="entry name" value="ketoacyl-synt"/>
    <property type="match status" value="1"/>
</dbReference>
<organism evidence="12 13">
    <name type="scientific">Rhodosalinus halophilus</name>
    <dbReference type="NCBI Taxonomy" id="2259333"/>
    <lineage>
        <taxon>Bacteria</taxon>
        <taxon>Pseudomonadati</taxon>
        <taxon>Pseudomonadota</taxon>
        <taxon>Alphaproteobacteria</taxon>
        <taxon>Rhodobacterales</taxon>
        <taxon>Paracoccaceae</taxon>
        <taxon>Rhodosalinus</taxon>
    </lineage>
</organism>
<dbReference type="InterPro" id="IPR001227">
    <property type="entry name" value="Ac_transferase_dom_sf"/>
</dbReference>
<dbReference type="InterPro" id="IPR020841">
    <property type="entry name" value="PKS_Beta-ketoAc_synthase_dom"/>
</dbReference>
<evidence type="ECO:0000259" key="9">
    <source>
        <dbReference type="PROSITE" id="PS50075"/>
    </source>
</evidence>
<dbReference type="InterPro" id="IPR014031">
    <property type="entry name" value="Ketoacyl_synth_C"/>
</dbReference>
<keyword evidence="13" id="KW-1185">Reference proteome</keyword>
<dbReference type="Pfam" id="PF21394">
    <property type="entry name" value="Beta-ketacyl_N"/>
    <property type="match status" value="1"/>
</dbReference>
<feature type="domain" description="Ketosynthase family 3 (KS3)" evidence="10">
    <location>
        <begin position="11"/>
        <end position="439"/>
    </location>
</feature>
<dbReference type="SMART" id="SM00827">
    <property type="entry name" value="PKS_AT"/>
    <property type="match status" value="1"/>
</dbReference>
<dbReference type="SUPFAM" id="SSF53901">
    <property type="entry name" value="Thiolase-like"/>
    <property type="match status" value="1"/>
</dbReference>
<dbReference type="Gene3D" id="3.40.50.1820">
    <property type="entry name" value="alpha/beta hydrolase"/>
    <property type="match status" value="1"/>
</dbReference>
<evidence type="ECO:0000256" key="4">
    <source>
        <dbReference type="ARBA" id="ARBA00022832"/>
    </source>
</evidence>
<dbReference type="PANTHER" id="PTHR43775:SF51">
    <property type="entry name" value="INACTIVE PHENOLPHTHIOCEROL SYNTHESIS POLYKETIDE SYNTHASE TYPE I PKS1-RELATED"/>
    <property type="match status" value="1"/>
</dbReference>
<dbReference type="InterPro" id="IPR036291">
    <property type="entry name" value="NAD(P)-bd_dom_sf"/>
</dbReference>
<feature type="domain" description="PKS/mFAS DH" evidence="11">
    <location>
        <begin position="1393"/>
        <end position="1678"/>
    </location>
</feature>
<dbReference type="Gene3D" id="3.30.70.3290">
    <property type="match status" value="1"/>
</dbReference>
<feature type="active site" description="Proton acceptor; for dehydratase activity" evidence="7">
    <location>
        <position position="1424"/>
    </location>
</feature>
<dbReference type="InterPro" id="IPR013968">
    <property type="entry name" value="PKS_KR"/>
</dbReference>
<keyword evidence="5" id="KW-0443">Lipid metabolism</keyword>
<dbReference type="SUPFAM" id="SSF53474">
    <property type="entry name" value="alpha/beta-Hydrolases"/>
    <property type="match status" value="1"/>
</dbReference>
<dbReference type="RefSeq" id="WP_113288694.1">
    <property type="nucleotide sequence ID" value="NZ_QNTQ01000006.1"/>
</dbReference>
<dbReference type="InterPro" id="IPR014030">
    <property type="entry name" value="Ketoacyl_synth_N"/>
</dbReference>
<dbReference type="Proteomes" id="UP000253370">
    <property type="component" value="Unassembled WGS sequence"/>
</dbReference>
<dbReference type="SUPFAM" id="SSF51735">
    <property type="entry name" value="NAD(P)-binding Rossmann-fold domains"/>
    <property type="match status" value="2"/>
</dbReference>
<feature type="region of interest" description="N-terminal hotdog fold" evidence="7">
    <location>
        <begin position="1393"/>
        <end position="1518"/>
    </location>
</feature>
<evidence type="ECO:0000256" key="3">
    <source>
        <dbReference type="ARBA" id="ARBA00022679"/>
    </source>
</evidence>
<feature type="region of interest" description="Disordered" evidence="8">
    <location>
        <begin position="2136"/>
        <end position="2157"/>
    </location>
</feature>
<dbReference type="Gene3D" id="3.30.70.250">
    <property type="entry name" value="Malonyl-CoA ACP transacylase, ACP-binding"/>
    <property type="match status" value="1"/>
</dbReference>
<dbReference type="SUPFAM" id="SSF52151">
    <property type="entry name" value="FabD/lysophospholipase-like"/>
    <property type="match status" value="1"/>
</dbReference>
<comment type="caution">
    <text evidence="12">The sequence shown here is derived from an EMBL/GenBank/DDBJ whole genome shotgun (WGS) entry which is preliminary data.</text>
</comment>
<dbReference type="InterPro" id="IPR057326">
    <property type="entry name" value="KR_dom"/>
</dbReference>
<keyword evidence="1" id="KW-0596">Phosphopantetheine</keyword>
<dbReference type="PROSITE" id="PS52004">
    <property type="entry name" value="KS3_2"/>
    <property type="match status" value="1"/>
</dbReference>
<dbReference type="SMART" id="SM00825">
    <property type="entry name" value="PKS_KS"/>
    <property type="match status" value="1"/>
</dbReference>
<dbReference type="Pfam" id="PF02801">
    <property type="entry name" value="Ketoacyl-synt_C"/>
    <property type="match status" value="1"/>
</dbReference>
<dbReference type="PANTHER" id="PTHR43775">
    <property type="entry name" value="FATTY ACID SYNTHASE"/>
    <property type="match status" value="1"/>
</dbReference>
<protein>
    <submittedName>
        <fullName evidence="12">Polyketide synthase</fullName>
    </submittedName>
</protein>
<dbReference type="Pfam" id="PF00975">
    <property type="entry name" value="Thioesterase"/>
    <property type="match status" value="1"/>
</dbReference>
<dbReference type="FunFam" id="3.40.47.10:FF:000042">
    <property type="entry name" value="Polyketide synthase Pks13"/>
    <property type="match status" value="1"/>
</dbReference>
<dbReference type="Pfam" id="PF08659">
    <property type="entry name" value="KR"/>
    <property type="match status" value="1"/>
</dbReference>
<dbReference type="InterPro" id="IPR001031">
    <property type="entry name" value="Thioesterase"/>
</dbReference>
<feature type="active site" description="Proton donor; for dehydratase activity" evidence="7">
    <location>
        <position position="1593"/>
    </location>
</feature>
<feature type="domain" description="Carrier" evidence="9">
    <location>
        <begin position="1772"/>
        <end position="1847"/>
    </location>
</feature>
<dbReference type="SMART" id="SM00822">
    <property type="entry name" value="PKS_KR"/>
    <property type="match status" value="1"/>
</dbReference>
<dbReference type="Gene3D" id="3.10.129.110">
    <property type="entry name" value="Polyketide synthase dehydratase"/>
    <property type="match status" value="1"/>
</dbReference>
<dbReference type="Pfam" id="PF22621">
    <property type="entry name" value="CurL-like_PKS_C"/>
    <property type="match status" value="1"/>
</dbReference>